<dbReference type="OrthoDB" id="2143260at2"/>
<keyword evidence="5" id="KW-1185">Reference proteome</keyword>
<comment type="caution">
    <text evidence="4">The sequence shown here is derived from an EMBL/GenBank/DDBJ whole genome shotgun (WGS) entry which is preliminary data.</text>
</comment>
<name>A0A4R4YXE2_9PSEU</name>
<organism evidence="4 5">
    <name type="scientific">Saccharopolyspora elongata</name>
    <dbReference type="NCBI Taxonomy" id="2530387"/>
    <lineage>
        <taxon>Bacteria</taxon>
        <taxon>Bacillati</taxon>
        <taxon>Actinomycetota</taxon>
        <taxon>Actinomycetes</taxon>
        <taxon>Pseudonocardiales</taxon>
        <taxon>Pseudonocardiaceae</taxon>
        <taxon>Saccharopolyspora</taxon>
    </lineage>
</organism>
<reference evidence="4 5" key="1">
    <citation type="submission" date="2019-03" db="EMBL/GenBank/DDBJ databases">
        <title>Draft genome sequences of novel Actinobacteria.</title>
        <authorList>
            <person name="Sahin N."/>
            <person name="Ay H."/>
            <person name="Saygin H."/>
        </authorList>
    </citation>
    <scope>NUCLEOTIDE SEQUENCE [LARGE SCALE GENOMIC DNA]</scope>
    <source>
        <strain evidence="4 5">7K502</strain>
    </source>
</reference>
<dbReference type="Pfam" id="PF05532">
    <property type="entry name" value="CsbD"/>
    <property type="match status" value="1"/>
</dbReference>
<dbReference type="SUPFAM" id="SSF69047">
    <property type="entry name" value="Hypothetical protein YjbJ"/>
    <property type="match status" value="1"/>
</dbReference>
<dbReference type="EMBL" id="SMKW01000022">
    <property type="protein sequence ID" value="TDD50161.1"/>
    <property type="molecule type" value="Genomic_DNA"/>
</dbReference>
<accession>A0A4R4YXE2</accession>
<feature type="domain" description="CsbD-like" evidence="3">
    <location>
        <begin position="5"/>
        <end position="55"/>
    </location>
</feature>
<sequence length="67" mass="6962">MGTGDKAKHKAEEIAGKAKEKLGQATGDKEKEAAGKGEQTTSALKQAADKVKDAVTGHKDKKPDQDG</sequence>
<evidence type="ECO:0000259" key="3">
    <source>
        <dbReference type="Pfam" id="PF05532"/>
    </source>
</evidence>
<proteinExistence type="inferred from homology"/>
<dbReference type="InterPro" id="IPR036629">
    <property type="entry name" value="YjbJ_sf"/>
</dbReference>
<feature type="compositionally biased region" description="Basic and acidic residues" evidence="2">
    <location>
        <begin position="10"/>
        <end position="35"/>
    </location>
</feature>
<evidence type="ECO:0000313" key="4">
    <source>
        <dbReference type="EMBL" id="TDD50161.1"/>
    </source>
</evidence>
<dbReference type="AlphaFoldDB" id="A0A4R4YXE2"/>
<evidence type="ECO:0000313" key="5">
    <source>
        <dbReference type="Proteomes" id="UP000294947"/>
    </source>
</evidence>
<dbReference type="InterPro" id="IPR008462">
    <property type="entry name" value="CsbD"/>
</dbReference>
<gene>
    <name evidence="4" type="ORF">E1288_18325</name>
</gene>
<evidence type="ECO:0000256" key="1">
    <source>
        <dbReference type="ARBA" id="ARBA00009129"/>
    </source>
</evidence>
<dbReference type="Proteomes" id="UP000294947">
    <property type="component" value="Unassembled WGS sequence"/>
</dbReference>
<protein>
    <submittedName>
        <fullName evidence="4">CsbD family protein</fullName>
    </submittedName>
</protein>
<dbReference type="Gene3D" id="1.10.1470.10">
    <property type="entry name" value="YjbJ"/>
    <property type="match status" value="1"/>
</dbReference>
<feature type="compositionally biased region" description="Basic and acidic residues" evidence="2">
    <location>
        <begin position="47"/>
        <end position="67"/>
    </location>
</feature>
<evidence type="ECO:0000256" key="2">
    <source>
        <dbReference type="SAM" id="MobiDB-lite"/>
    </source>
</evidence>
<comment type="similarity">
    <text evidence="1">Belongs to the UPF0337 (CsbD) family.</text>
</comment>
<dbReference type="RefSeq" id="WP_132486637.1">
    <property type="nucleotide sequence ID" value="NZ_SMKW01000022.1"/>
</dbReference>
<feature type="region of interest" description="Disordered" evidence="2">
    <location>
        <begin position="1"/>
        <end position="67"/>
    </location>
</feature>